<dbReference type="InterPro" id="IPR049053">
    <property type="entry name" value="AFCA-like_C"/>
</dbReference>
<dbReference type="Gene3D" id="2.60.40.1180">
    <property type="entry name" value="Golgi alpha-mannosidase II"/>
    <property type="match status" value="1"/>
</dbReference>
<dbReference type="SUPFAM" id="SSF48208">
    <property type="entry name" value="Six-hairpin glycosidases"/>
    <property type="match status" value="1"/>
</dbReference>
<keyword evidence="6" id="KW-1185">Reference proteome</keyword>
<dbReference type="InterPro" id="IPR012341">
    <property type="entry name" value="6hp_glycosidase-like_sf"/>
</dbReference>
<evidence type="ECO:0000259" key="2">
    <source>
        <dbReference type="Pfam" id="PF14498"/>
    </source>
</evidence>
<dbReference type="InterPro" id="IPR016518">
    <property type="entry name" value="Alpha-L-fucosidase"/>
</dbReference>
<reference evidence="5 6" key="1">
    <citation type="submission" date="2018-02" db="EMBL/GenBank/DDBJ databases">
        <title>Genomic Encyclopedia of Archaeal and Bacterial Type Strains, Phase II (KMG-II): from individual species to whole genera.</title>
        <authorList>
            <person name="Goeker M."/>
        </authorList>
    </citation>
    <scope>NUCLEOTIDE SEQUENCE [LARGE SCALE GENOMIC DNA]</scope>
    <source>
        <strain evidence="5 6">DSM 29526</strain>
    </source>
</reference>
<protein>
    <submittedName>
        <fullName evidence="5">Alpha-L-fucosidase 2</fullName>
    </submittedName>
</protein>
<dbReference type="AlphaFoldDB" id="A0A2S6I984"/>
<evidence type="ECO:0000256" key="1">
    <source>
        <dbReference type="SAM" id="SignalP"/>
    </source>
</evidence>
<dbReference type="PANTHER" id="PTHR31084">
    <property type="entry name" value="ALPHA-L-FUCOSIDASE 2"/>
    <property type="match status" value="1"/>
</dbReference>
<dbReference type="Gene3D" id="1.50.10.10">
    <property type="match status" value="1"/>
</dbReference>
<feature type="chain" id="PRO_5015579896" evidence="1">
    <location>
        <begin position="19"/>
        <end position="794"/>
    </location>
</feature>
<dbReference type="Pfam" id="PF22124">
    <property type="entry name" value="Glyco_hydro_95_cat"/>
    <property type="match status" value="1"/>
</dbReference>
<dbReference type="PANTHER" id="PTHR31084:SF0">
    <property type="entry name" value="ALPHA-L-FUCOSIDASE 2"/>
    <property type="match status" value="1"/>
</dbReference>
<feature type="domain" description="Glycosyl hydrolase family 95 N-terminal" evidence="2">
    <location>
        <begin position="29"/>
        <end position="274"/>
    </location>
</feature>
<dbReference type="GO" id="GO:0005975">
    <property type="term" value="P:carbohydrate metabolic process"/>
    <property type="evidence" value="ECO:0007669"/>
    <property type="project" value="InterPro"/>
</dbReference>
<dbReference type="GO" id="GO:0004560">
    <property type="term" value="F:alpha-L-fucosidase activity"/>
    <property type="evidence" value="ECO:0007669"/>
    <property type="project" value="InterPro"/>
</dbReference>
<keyword evidence="1" id="KW-0732">Signal</keyword>
<dbReference type="InterPro" id="IPR008928">
    <property type="entry name" value="6-hairpin_glycosidase_sf"/>
</dbReference>
<proteinExistence type="predicted"/>
<name>A0A2S6I984_9BACT</name>
<dbReference type="RefSeq" id="WP_104418632.1">
    <property type="nucleotide sequence ID" value="NZ_PTJC01000005.1"/>
</dbReference>
<feature type="domain" description="Glycosyl hydrolase family 95 catalytic" evidence="4">
    <location>
        <begin position="302"/>
        <end position="715"/>
    </location>
</feature>
<sequence>MKRFLLPFCLLLFGLRLAAQDAAATDHVLWYDEPAGYFEESLVLGNGRVGATVFGGIATDTIFLNDITLWSGEPVDTAIDEDAHEVLPAIRDALARDDYEAADSLNVALQGPYSESYAPLGTMRLHFDGQANPTNYYRELDIATATARVRYRAGGTTYEREYFVSHPDQVFVIRLTADRSGALNTTLDFKSLLRYDFARGNRQLNVHGYAPYSAEPSYVDVPDPVRFDPDRGTRFSSLFRVSQTDGQVSVTDSTLTIRNASEAVLLVSIATSFNGFDKNPATDGLDNRAIAAENLNRASGYSYDELRERHETDYRGFYDRVQLDLGSTDAPRLPTDERLQRYATGAEDTQLEELYFNFGRYLLISSSRTPNVPANLQGLWNPYLRPPWSSNYTTNINVEENYWLAGPANLSELHEPLLGWIENLAQTGGASARNYYNSRGWSVAHNSDIWAMSNPVGEKSGGVNWANWNMGGTWLATHLWEHYLYTLDTAYLREEAYPLMKGAVQFCMDWVVRDYQGHWVTSPSTSPEAKYVTKSGYVGSTMYGGTADLAMMKELFDDFIGASLTLGIQDSFLQEVYNVKAELHPYRLGRKGNIREWFYDWNDEDPRHRHQTHLFGVHPGHHIAPDLTPQLAQAARVSLDLKGNESTGWSKGWRINLWARLWDGDRAYQLYRSLLKYVPPKGNVHGGTYPNLLDAHPPFQIDGNFGGAAGVIEMLVQSTEDHIRFTPALPKAWSRGSISGVRTRGGFEVSLEWSENRLRRTTIKALKDARTIVIHGDRELPLRLNAGEERVMNW</sequence>
<dbReference type="Proteomes" id="UP000237662">
    <property type="component" value="Unassembled WGS sequence"/>
</dbReference>
<dbReference type="Pfam" id="PF14498">
    <property type="entry name" value="Glyco_hyd_65N_2"/>
    <property type="match status" value="1"/>
</dbReference>
<evidence type="ECO:0000313" key="6">
    <source>
        <dbReference type="Proteomes" id="UP000237662"/>
    </source>
</evidence>
<evidence type="ECO:0000259" key="3">
    <source>
        <dbReference type="Pfam" id="PF21307"/>
    </source>
</evidence>
<dbReference type="InterPro" id="IPR054363">
    <property type="entry name" value="GH95_cat"/>
</dbReference>
<evidence type="ECO:0000259" key="4">
    <source>
        <dbReference type="Pfam" id="PF22124"/>
    </source>
</evidence>
<evidence type="ECO:0000313" key="5">
    <source>
        <dbReference type="EMBL" id="PPK88060.1"/>
    </source>
</evidence>
<organism evidence="5 6">
    <name type="scientific">Neolewinella xylanilytica</name>
    <dbReference type="NCBI Taxonomy" id="1514080"/>
    <lineage>
        <taxon>Bacteria</taxon>
        <taxon>Pseudomonadati</taxon>
        <taxon>Bacteroidota</taxon>
        <taxon>Saprospiria</taxon>
        <taxon>Saprospirales</taxon>
        <taxon>Lewinellaceae</taxon>
        <taxon>Neolewinella</taxon>
    </lineage>
</organism>
<dbReference type="Pfam" id="PF21307">
    <property type="entry name" value="Glyco_hydro_95_C"/>
    <property type="match status" value="1"/>
</dbReference>
<dbReference type="InterPro" id="IPR027414">
    <property type="entry name" value="GH95_N_dom"/>
</dbReference>
<dbReference type="OrthoDB" id="9802600at2"/>
<feature type="domain" description="Alpha fucosidase A-like C-terminal" evidence="3">
    <location>
        <begin position="717"/>
        <end position="773"/>
    </location>
</feature>
<accession>A0A2S6I984</accession>
<dbReference type="InterPro" id="IPR013780">
    <property type="entry name" value="Glyco_hydro_b"/>
</dbReference>
<dbReference type="PIRSF" id="PIRSF007663">
    <property type="entry name" value="UCP007663"/>
    <property type="match status" value="1"/>
</dbReference>
<comment type="caution">
    <text evidence="5">The sequence shown here is derived from an EMBL/GenBank/DDBJ whole genome shotgun (WGS) entry which is preliminary data.</text>
</comment>
<feature type="signal peptide" evidence="1">
    <location>
        <begin position="1"/>
        <end position="18"/>
    </location>
</feature>
<gene>
    <name evidence="5" type="ORF">CLV84_1023</name>
</gene>
<dbReference type="EMBL" id="PTJC01000005">
    <property type="protein sequence ID" value="PPK88060.1"/>
    <property type="molecule type" value="Genomic_DNA"/>
</dbReference>
<dbReference type="Gene3D" id="2.70.98.50">
    <property type="entry name" value="putative glycoside hydrolase family protein from bacillus halodurans"/>
    <property type="match status" value="1"/>
</dbReference>